<keyword evidence="2" id="KW-0472">Membrane</keyword>
<evidence type="ECO:0000313" key="3">
    <source>
        <dbReference type="EMBL" id="OAC97916.1"/>
    </source>
</evidence>
<keyword evidence="2" id="KW-1133">Transmembrane helix</keyword>
<dbReference type="VEuPathDB" id="FungiDB:MUCCIDRAFT_168066"/>
<dbReference type="OrthoDB" id="2274659at2759"/>
<feature type="compositionally biased region" description="Basic and acidic residues" evidence="1">
    <location>
        <begin position="1"/>
        <end position="14"/>
    </location>
</feature>
<feature type="compositionally biased region" description="Basic residues" evidence="1">
    <location>
        <begin position="37"/>
        <end position="47"/>
    </location>
</feature>
<comment type="caution">
    <text evidence="3">The sequence shown here is derived from an EMBL/GenBank/DDBJ whole genome shotgun (WGS) entry which is preliminary data.</text>
</comment>
<keyword evidence="2" id="KW-0812">Transmembrane</keyword>
<feature type="transmembrane region" description="Helical" evidence="2">
    <location>
        <begin position="74"/>
        <end position="93"/>
    </location>
</feature>
<feature type="region of interest" description="Disordered" evidence="1">
    <location>
        <begin position="717"/>
        <end position="741"/>
    </location>
</feature>
<reference evidence="3 4" key="1">
    <citation type="submission" date="2015-06" db="EMBL/GenBank/DDBJ databases">
        <title>Expansion of signal transduction pathways in fungi by whole-genome duplication.</title>
        <authorList>
            <consortium name="DOE Joint Genome Institute"/>
            <person name="Corrochano L.M."/>
            <person name="Kuo A."/>
            <person name="Marcet-Houben M."/>
            <person name="Polaino S."/>
            <person name="Salamov A."/>
            <person name="Villalobos J.M."/>
            <person name="Alvarez M.I."/>
            <person name="Avalos J."/>
            <person name="Benito E.P."/>
            <person name="Benoit I."/>
            <person name="Burger G."/>
            <person name="Camino L.P."/>
            <person name="Canovas D."/>
            <person name="Cerda-Olmedo E."/>
            <person name="Cheng J.-F."/>
            <person name="Dominguez A."/>
            <person name="Elias M."/>
            <person name="Eslava A.P."/>
            <person name="Glaser F."/>
            <person name="Grimwood J."/>
            <person name="Gutierrez G."/>
            <person name="Heitman J."/>
            <person name="Henrissat B."/>
            <person name="Iturriaga E.A."/>
            <person name="Lang B.F."/>
            <person name="Lavin J.L."/>
            <person name="Lee S."/>
            <person name="Li W."/>
            <person name="Lindquist E."/>
            <person name="Lopez-Garcia S."/>
            <person name="Luque E.M."/>
            <person name="Marcos A.T."/>
            <person name="Martin J."/>
            <person name="Mccluskey K."/>
            <person name="Medina H.R."/>
            <person name="Miralles-Duran A."/>
            <person name="Miyazaki A."/>
            <person name="Munoz-Torres E."/>
            <person name="Oguiza J.A."/>
            <person name="Ohm R."/>
            <person name="Olmedo M."/>
            <person name="Orejas M."/>
            <person name="Ortiz-Castellanos L."/>
            <person name="Pisabarro A.G."/>
            <person name="Rodriguez-Romero J."/>
            <person name="Ruiz-Herrera J."/>
            <person name="Ruiz-Vazquez R."/>
            <person name="Sanz C."/>
            <person name="Schackwitz W."/>
            <person name="Schmutz J."/>
            <person name="Shahriari M."/>
            <person name="Shelest E."/>
            <person name="Silva-Franco F."/>
            <person name="Soanes D."/>
            <person name="Syed K."/>
            <person name="Tagua V.G."/>
            <person name="Talbot N.J."/>
            <person name="Thon M."/>
            <person name="De Vries R.P."/>
            <person name="Wiebenga A."/>
            <person name="Yadav J.S."/>
            <person name="Braun E.L."/>
            <person name="Baker S."/>
            <person name="Garre V."/>
            <person name="Horwitz B."/>
            <person name="Torres-Martinez S."/>
            <person name="Idnurm A."/>
            <person name="Herrera-Estrella A."/>
            <person name="Gabaldon T."/>
            <person name="Grigoriev I.V."/>
        </authorList>
    </citation>
    <scope>NUCLEOTIDE SEQUENCE [LARGE SCALE GENOMIC DNA]</scope>
    <source>
        <strain evidence="3 4">CBS 277.49</strain>
    </source>
</reference>
<name>A0A162YA32_MUCCL</name>
<keyword evidence="4" id="KW-1185">Reference proteome</keyword>
<evidence type="ECO:0000256" key="1">
    <source>
        <dbReference type="SAM" id="MobiDB-lite"/>
    </source>
</evidence>
<feature type="region of interest" description="Disordered" evidence="1">
    <location>
        <begin position="555"/>
        <end position="639"/>
    </location>
</feature>
<feature type="region of interest" description="Disordered" evidence="1">
    <location>
        <begin position="386"/>
        <end position="409"/>
    </location>
</feature>
<evidence type="ECO:0000313" key="4">
    <source>
        <dbReference type="Proteomes" id="UP000077051"/>
    </source>
</evidence>
<dbReference type="AlphaFoldDB" id="A0A162YA32"/>
<feature type="region of interest" description="Disordered" evidence="1">
    <location>
        <begin position="1"/>
        <end position="70"/>
    </location>
</feature>
<sequence>MPTKPVDSRMDKSPEPAYKNPGPPYKMPEIVGPSGSKGKRTEKKKTKVPPPASSPSFGIQDTQRARAKRSKKKSLRRIFSLSLVSYLGYNFFYACGSPFGEASDKPAICEGLDPIKLDLYKLYQSDYYQSNIDPYVTPIISTVSGLYKDYGVPAQVKVVSLYDQHGKPLVNQGYQQAWDVYAQHVEPQVSPLVAKSKIQADQIKIQLKPYYQQASKQAVQAQLFAKQQWDSLPPPVKQRADQAINAVLEYYQRAENTDMLFIMADTYWKIIDLHQYRIIPFIKAHPATAHVQKFYDENIRSFVDANVVPLLLPVKDNTHVNQLFNRVLTLLPQRPVSNEPSEPTVASSIVETKTPIIDATKVVSDIPLTTTTADAATATSATTKTIKSKAQVSSSAEPASSAVPAEEEAVSTPIKQASVTSVSTTTTTATGSIKTEATIAKDAVDNDQDIVKPVSVRPTSTPEYVEMEVESPQADKKEAVYCPTCNAADEQVIVAPTDKHIVPVRDEKEVFEIHTDKDVFEVNKEPVIVPPQTPAHLDQEKEEVKAAAPIKQDNHKVMDQTAPIKKEQEKKDEEEQVFSTQVEHDVEDDGFPEPAVPLKDEDEEEEEQVFSTQVEHEVEDDGFPEPAVPLKEEDDVEEDVKEIPVVTAVVDKQQVEIPLPVAAEKNQDKIAVPNDESEYEESKDQIVIQAPAAHQEEEPAVKKEAIIDVESILKEPIVPNDESKFDAKSEYSNQDADPPVRYHRVEKALSQCPY</sequence>
<protein>
    <submittedName>
        <fullName evidence="3">Uncharacterized protein</fullName>
    </submittedName>
</protein>
<gene>
    <name evidence="3" type="ORF">MUCCIDRAFT_168066</name>
</gene>
<proteinExistence type="predicted"/>
<evidence type="ECO:0000256" key="2">
    <source>
        <dbReference type="SAM" id="Phobius"/>
    </source>
</evidence>
<dbReference type="EMBL" id="AMYB01000012">
    <property type="protein sequence ID" value="OAC97916.1"/>
    <property type="molecule type" value="Genomic_DNA"/>
</dbReference>
<organism evidence="3 4">
    <name type="scientific">Mucor lusitanicus CBS 277.49</name>
    <dbReference type="NCBI Taxonomy" id="747725"/>
    <lineage>
        <taxon>Eukaryota</taxon>
        <taxon>Fungi</taxon>
        <taxon>Fungi incertae sedis</taxon>
        <taxon>Mucoromycota</taxon>
        <taxon>Mucoromycotina</taxon>
        <taxon>Mucoromycetes</taxon>
        <taxon>Mucorales</taxon>
        <taxon>Mucorineae</taxon>
        <taxon>Mucoraceae</taxon>
        <taxon>Mucor</taxon>
    </lineage>
</organism>
<dbReference type="STRING" id="747725.A0A162YA32"/>
<accession>A0A162YA32</accession>
<feature type="compositionally biased region" description="Basic and acidic residues" evidence="1">
    <location>
        <begin position="555"/>
        <end position="573"/>
    </location>
</feature>
<feature type="compositionally biased region" description="Low complexity" evidence="1">
    <location>
        <begin position="386"/>
        <end position="404"/>
    </location>
</feature>
<dbReference type="Proteomes" id="UP000077051">
    <property type="component" value="Unassembled WGS sequence"/>
</dbReference>